<name>A0ABP0QE48_9DINO</name>
<feature type="compositionally biased region" description="Basic and acidic residues" evidence="1">
    <location>
        <begin position="632"/>
        <end position="646"/>
    </location>
</feature>
<feature type="region of interest" description="Disordered" evidence="1">
    <location>
        <begin position="615"/>
        <end position="677"/>
    </location>
</feature>
<reference evidence="2 3" key="1">
    <citation type="submission" date="2024-02" db="EMBL/GenBank/DDBJ databases">
        <authorList>
            <person name="Chen Y."/>
            <person name="Shah S."/>
            <person name="Dougan E. K."/>
            <person name="Thang M."/>
            <person name="Chan C."/>
        </authorList>
    </citation>
    <scope>NUCLEOTIDE SEQUENCE [LARGE SCALE GENOMIC DNA]</scope>
</reference>
<gene>
    <name evidence="2" type="ORF">SCF082_LOCUS40925</name>
</gene>
<organism evidence="2 3">
    <name type="scientific">Durusdinium trenchii</name>
    <dbReference type="NCBI Taxonomy" id="1381693"/>
    <lineage>
        <taxon>Eukaryota</taxon>
        <taxon>Sar</taxon>
        <taxon>Alveolata</taxon>
        <taxon>Dinophyceae</taxon>
        <taxon>Suessiales</taxon>
        <taxon>Symbiodiniaceae</taxon>
        <taxon>Durusdinium</taxon>
    </lineage>
</organism>
<evidence type="ECO:0000313" key="3">
    <source>
        <dbReference type="Proteomes" id="UP001642464"/>
    </source>
</evidence>
<evidence type="ECO:0000256" key="1">
    <source>
        <dbReference type="SAM" id="MobiDB-lite"/>
    </source>
</evidence>
<keyword evidence="3" id="KW-1185">Reference proteome</keyword>
<feature type="region of interest" description="Disordered" evidence="1">
    <location>
        <begin position="1"/>
        <end position="90"/>
    </location>
</feature>
<accession>A0ABP0QE48</accession>
<protein>
    <submittedName>
        <fullName evidence="2">Axonemal</fullName>
    </submittedName>
</protein>
<evidence type="ECO:0000313" key="2">
    <source>
        <dbReference type="EMBL" id="CAK9086518.1"/>
    </source>
</evidence>
<dbReference type="Proteomes" id="UP001642464">
    <property type="component" value="Unassembled WGS sequence"/>
</dbReference>
<comment type="caution">
    <text evidence="2">The sequence shown here is derived from an EMBL/GenBank/DDBJ whole genome shotgun (WGS) entry which is preliminary data.</text>
</comment>
<sequence>MARMRYESERDAKKARRDSEFFAKKERERKQAREERSRRILLEEQQRAAAAPIPEYDPELDDYHQSSPSKRLPVVAESPEVETQEREAKRLRGDDIDATAEGEGLFCYLVIEQPRLLKRKAKAAYFAKELEYALLGISYDDFTFGFRRNRFDRHYEEMYDFAMNATPGTAAGKKRGRKEILLRELPEELSKLFTDDGESDEKEWRAWQEKGAVDVLDETSSREIRRLKPDLIVPTRWVRTNKSEGLEDKPFQAKSRLGVQGFKDRSLGHYRRDAPTASALAESICLAEHLQSDGWVESRLEPALFYLREQGQLRGILVTHVHDIEGGVDPNYLDVAFRKSSRALEFATNHFKEFVFRGREIKQHESGHIDIAMRNYSLNTKKISISNVRKAQVESSLTESEMKDFLTGAGELGWLTRQLRCDLGYENGVVQRSKTDACVGDLTKLKQYLSMARRGADFRMRYWSDVDLRNGVLVHLADSGHANGAPEKDEIMRYRSVGGYFLLIANPEKLKLEALSGELNLKDWPAVIQRRKRVYVTDARSVYDCLQKDATSTSTDKRMALEGALLREIVRQPQAFVRWIDGMQNVANVLTKSGAEKDTLREFLREGMMSLVQSEANKKIKEKKGADRHRRSVELDKPTKKREANVQRRRKLAEELQGVDVSSEALKPNRGQGVPEDHKKVPLAVPLVRAFRDPALEVRVMELPPKMLGAAEVCGENYAISEYGGDSEGHLNILEVDGQEAPRTASGIQWRLAKGSADTERDPHLQAAVPAQYDAAFLKERGNVDAYPSVEVTWQRGHDPELELWACNGSPPSSMAKSNLEPSARIALSPYQTAELHFLLQCHGIQPVPGSPAPRVPTGEDACERIANISAWQPWHWLSATAAVVIPLILVYRCCCHGVRRHKAKLDDGADELGAAI</sequence>
<proteinExistence type="predicted"/>
<dbReference type="EMBL" id="CAXAMM010039451">
    <property type="protein sequence ID" value="CAK9086518.1"/>
    <property type="molecule type" value="Genomic_DNA"/>
</dbReference>
<feature type="compositionally biased region" description="Basic and acidic residues" evidence="1">
    <location>
        <begin position="1"/>
        <end position="46"/>
    </location>
</feature>
<feature type="compositionally biased region" description="Basic and acidic residues" evidence="1">
    <location>
        <begin position="616"/>
        <end position="625"/>
    </location>
</feature>